<comment type="caution">
    <text evidence="2">The sequence shown here is derived from an EMBL/GenBank/DDBJ whole genome shotgun (WGS) entry which is preliminary data.</text>
</comment>
<dbReference type="EMBL" id="CAVNYO010000110">
    <property type="protein sequence ID" value="CAK5266759.1"/>
    <property type="molecule type" value="Genomic_DNA"/>
</dbReference>
<evidence type="ECO:0000313" key="2">
    <source>
        <dbReference type="EMBL" id="CAK5266759.1"/>
    </source>
</evidence>
<proteinExistence type="predicted"/>
<evidence type="ECO:0000313" key="3">
    <source>
        <dbReference type="Proteomes" id="UP001295794"/>
    </source>
</evidence>
<feature type="region of interest" description="Disordered" evidence="1">
    <location>
        <begin position="26"/>
        <end position="51"/>
    </location>
</feature>
<sequence>MRIPRRCGIPEGGLLDGRGVIAWTAHGSSGDRRRKERQEEKEWKETADRPSSANHAEWEILLSLCARHPKRSPVPTDMRFDCDALMGSAVAHTSTCVSRSLR</sequence>
<evidence type="ECO:0000256" key="1">
    <source>
        <dbReference type="SAM" id="MobiDB-lite"/>
    </source>
</evidence>
<reference evidence="2" key="1">
    <citation type="submission" date="2023-11" db="EMBL/GenBank/DDBJ databases">
        <authorList>
            <person name="De Vega J J."/>
            <person name="De Vega J J."/>
        </authorList>
    </citation>
    <scope>NUCLEOTIDE SEQUENCE</scope>
</reference>
<accession>A0AAD2GZ20</accession>
<protein>
    <submittedName>
        <fullName evidence="2">Uncharacterized protein</fullName>
    </submittedName>
</protein>
<dbReference type="Proteomes" id="UP001295794">
    <property type="component" value="Unassembled WGS sequence"/>
</dbReference>
<feature type="compositionally biased region" description="Basic and acidic residues" evidence="1">
    <location>
        <begin position="29"/>
        <end position="48"/>
    </location>
</feature>
<keyword evidence="3" id="KW-1185">Reference proteome</keyword>
<organism evidence="2 3">
    <name type="scientific">Mycena citricolor</name>
    <dbReference type="NCBI Taxonomy" id="2018698"/>
    <lineage>
        <taxon>Eukaryota</taxon>
        <taxon>Fungi</taxon>
        <taxon>Dikarya</taxon>
        <taxon>Basidiomycota</taxon>
        <taxon>Agaricomycotina</taxon>
        <taxon>Agaricomycetes</taxon>
        <taxon>Agaricomycetidae</taxon>
        <taxon>Agaricales</taxon>
        <taxon>Marasmiineae</taxon>
        <taxon>Mycenaceae</taxon>
        <taxon>Mycena</taxon>
    </lineage>
</organism>
<gene>
    <name evidence="2" type="ORF">MYCIT1_LOCUS8696</name>
</gene>
<dbReference type="AlphaFoldDB" id="A0AAD2GZ20"/>
<name>A0AAD2GZ20_9AGAR</name>